<dbReference type="PROSITE" id="PS01031">
    <property type="entry name" value="SHSP"/>
    <property type="match status" value="1"/>
</dbReference>
<evidence type="ECO:0000313" key="5">
    <source>
        <dbReference type="Proteomes" id="UP001168528"/>
    </source>
</evidence>
<feature type="domain" description="SHSP" evidence="3">
    <location>
        <begin position="33"/>
        <end position="146"/>
    </location>
</feature>
<dbReference type="PANTHER" id="PTHR11527">
    <property type="entry name" value="HEAT-SHOCK PROTEIN 20 FAMILY MEMBER"/>
    <property type="match status" value="1"/>
</dbReference>
<sequence length="146" mass="17004">MSVIKRNQQYPSIRSLVNDFLSADRFFEKNPFFNESWQVPAVNIKESDTAFELEVAAPGLEKKDFKIELDNNLLRISAERNEEKNETKADYTRREFSYSSFVRSFELPMYVNAEGIDAQYKEGILKLVLPKKEESTAKKRKEIPIA</sequence>
<dbReference type="Pfam" id="PF00011">
    <property type="entry name" value="HSP20"/>
    <property type="match status" value="1"/>
</dbReference>
<dbReference type="Gene3D" id="2.60.40.790">
    <property type="match status" value="1"/>
</dbReference>
<evidence type="ECO:0000313" key="4">
    <source>
        <dbReference type="EMBL" id="MDO1446712.1"/>
    </source>
</evidence>
<dbReference type="Proteomes" id="UP001168528">
    <property type="component" value="Unassembled WGS sequence"/>
</dbReference>
<evidence type="ECO:0000256" key="1">
    <source>
        <dbReference type="PROSITE-ProRule" id="PRU00285"/>
    </source>
</evidence>
<reference evidence="4" key="1">
    <citation type="submission" date="2023-07" db="EMBL/GenBank/DDBJ databases">
        <title>The genome sequence of Rhodocytophaga aerolata KACC 12507.</title>
        <authorList>
            <person name="Zhang X."/>
        </authorList>
    </citation>
    <scope>NUCLEOTIDE SEQUENCE</scope>
    <source>
        <strain evidence="4">KACC 12507</strain>
    </source>
</reference>
<dbReference type="InterPro" id="IPR008978">
    <property type="entry name" value="HSP20-like_chaperone"/>
</dbReference>
<comment type="similarity">
    <text evidence="1 2">Belongs to the small heat shock protein (HSP20) family.</text>
</comment>
<keyword evidence="5" id="KW-1185">Reference proteome</keyword>
<proteinExistence type="inferred from homology"/>
<evidence type="ECO:0000256" key="2">
    <source>
        <dbReference type="RuleBase" id="RU003616"/>
    </source>
</evidence>
<dbReference type="RefSeq" id="WP_302037517.1">
    <property type="nucleotide sequence ID" value="NZ_JAUKPO010000005.1"/>
</dbReference>
<evidence type="ECO:0000259" key="3">
    <source>
        <dbReference type="PROSITE" id="PS01031"/>
    </source>
</evidence>
<comment type="caution">
    <text evidence="4">The sequence shown here is derived from an EMBL/GenBank/DDBJ whole genome shotgun (WGS) entry which is preliminary data.</text>
</comment>
<organism evidence="4 5">
    <name type="scientific">Rhodocytophaga aerolata</name>
    <dbReference type="NCBI Taxonomy" id="455078"/>
    <lineage>
        <taxon>Bacteria</taxon>
        <taxon>Pseudomonadati</taxon>
        <taxon>Bacteroidota</taxon>
        <taxon>Cytophagia</taxon>
        <taxon>Cytophagales</taxon>
        <taxon>Rhodocytophagaceae</taxon>
        <taxon>Rhodocytophaga</taxon>
    </lineage>
</organism>
<name>A0ABT8R7H7_9BACT</name>
<dbReference type="InterPro" id="IPR002068">
    <property type="entry name" value="A-crystallin/Hsp20_dom"/>
</dbReference>
<dbReference type="EMBL" id="JAUKPO010000005">
    <property type="protein sequence ID" value="MDO1446712.1"/>
    <property type="molecule type" value="Genomic_DNA"/>
</dbReference>
<protein>
    <submittedName>
        <fullName evidence="4">Hsp20/alpha crystallin family protein</fullName>
    </submittedName>
</protein>
<dbReference type="CDD" id="cd06464">
    <property type="entry name" value="ACD_sHsps-like"/>
    <property type="match status" value="1"/>
</dbReference>
<gene>
    <name evidence="4" type="ORF">Q0590_10645</name>
</gene>
<dbReference type="InterPro" id="IPR031107">
    <property type="entry name" value="Small_HSP"/>
</dbReference>
<dbReference type="SUPFAM" id="SSF49764">
    <property type="entry name" value="HSP20-like chaperones"/>
    <property type="match status" value="1"/>
</dbReference>
<accession>A0ABT8R7H7</accession>